<evidence type="ECO:0000313" key="3">
    <source>
        <dbReference type="EMBL" id="MFC4833919.1"/>
    </source>
</evidence>
<keyword evidence="4" id="KW-1185">Reference proteome</keyword>
<name>A0ABV9RK34_9PSEU</name>
<organism evidence="3 4">
    <name type="scientific">Actinomycetospora chibensis</name>
    <dbReference type="NCBI Taxonomy" id="663606"/>
    <lineage>
        <taxon>Bacteria</taxon>
        <taxon>Bacillati</taxon>
        <taxon>Actinomycetota</taxon>
        <taxon>Actinomycetes</taxon>
        <taxon>Pseudonocardiales</taxon>
        <taxon>Pseudonocardiaceae</taxon>
        <taxon>Actinomycetospora</taxon>
    </lineage>
</organism>
<evidence type="ECO:0000259" key="2">
    <source>
        <dbReference type="Pfam" id="PF04230"/>
    </source>
</evidence>
<evidence type="ECO:0000256" key="1">
    <source>
        <dbReference type="SAM" id="MobiDB-lite"/>
    </source>
</evidence>
<feature type="domain" description="Polysaccharide pyruvyl transferase" evidence="2">
    <location>
        <begin position="12"/>
        <end position="355"/>
    </location>
</feature>
<dbReference type="PANTHER" id="PTHR36836:SF1">
    <property type="entry name" value="COLANIC ACID BIOSYNTHESIS PROTEIN WCAK"/>
    <property type="match status" value="1"/>
</dbReference>
<sequence>MLVENGEYWLNNKGDLAMLAVMVRRIAGRWPDGRIGVLTSAPALLTAYEPTVEPIFCQRGGDWPRRSPRARVTGRWGPAATGPLLNGLDAARALPRRIAMRLRRRHPSDDRASEATGVNRRSLHREGGRLPNALGDTDVVIAIGGGYLTDVDRAQTERTLDLLEYATEHGIPTAMVGHGIGPLRDEELLRHAERVLPRVDLIALREGVRGPELLRSLGVPADRVVVTGDDAIELSYATRNAHRGSAIGTCLRVAEYSPVTDGTRTTLGRVLRAEAAERSADLIPLIVSEHAAEDRRSTLPLIEHSPAATPPLGRFASPWALARQVGRCRIVVSGAYHVAVFALAQGIPVVGLSSSRYYDDKFEGLATMFGTGLELVRLDSDDVEDRLRGSISRLWTQAPDLRAPLLEAAACQIDASRAAFEQAATIIDAAVDSGAETTSGRSPISPG</sequence>
<evidence type="ECO:0000313" key="4">
    <source>
        <dbReference type="Proteomes" id="UP001595909"/>
    </source>
</evidence>
<keyword evidence="3" id="KW-0808">Transferase</keyword>
<accession>A0ABV9RK34</accession>
<comment type="caution">
    <text evidence="3">The sequence shown here is derived from an EMBL/GenBank/DDBJ whole genome shotgun (WGS) entry which is preliminary data.</text>
</comment>
<dbReference type="Pfam" id="PF04230">
    <property type="entry name" value="PS_pyruv_trans"/>
    <property type="match status" value="1"/>
</dbReference>
<protein>
    <submittedName>
        <fullName evidence="3">Polysaccharide pyruvyl transferase family protein</fullName>
    </submittedName>
</protein>
<dbReference type="Proteomes" id="UP001595909">
    <property type="component" value="Unassembled WGS sequence"/>
</dbReference>
<dbReference type="PANTHER" id="PTHR36836">
    <property type="entry name" value="COLANIC ACID BIOSYNTHESIS PROTEIN WCAK"/>
    <property type="match status" value="1"/>
</dbReference>
<dbReference type="RefSeq" id="WP_274188030.1">
    <property type="nucleotide sequence ID" value="NZ_BAABHN010000036.1"/>
</dbReference>
<proteinExistence type="predicted"/>
<dbReference type="EMBL" id="JBHSIM010000036">
    <property type="protein sequence ID" value="MFC4833919.1"/>
    <property type="molecule type" value="Genomic_DNA"/>
</dbReference>
<gene>
    <name evidence="3" type="ORF">ACFPEL_16010</name>
</gene>
<dbReference type="InterPro" id="IPR007345">
    <property type="entry name" value="Polysacch_pyruvyl_Trfase"/>
</dbReference>
<feature type="region of interest" description="Disordered" evidence="1">
    <location>
        <begin position="104"/>
        <end position="130"/>
    </location>
</feature>
<dbReference type="GO" id="GO:0016740">
    <property type="term" value="F:transferase activity"/>
    <property type="evidence" value="ECO:0007669"/>
    <property type="project" value="UniProtKB-KW"/>
</dbReference>
<reference evidence="4" key="1">
    <citation type="journal article" date="2019" name="Int. J. Syst. Evol. Microbiol.">
        <title>The Global Catalogue of Microorganisms (GCM) 10K type strain sequencing project: providing services to taxonomists for standard genome sequencing and annotation.</title>
        <authorList>
            <consortium name="The Broad Institute Genomics Platform"/>
            <consortium name="The Broad Institute Genome Sequencing Center for Infectious Disease"/>
            <person name="Wu L."/>
            <person name="Ma J."/>
        </authorList>
    </citation>
    <scope>NUCLEOTIDE SEQUENCE [LARGE SCALE GENOMIC DNA]</scope>
    <source>
        <strain evidence="4">CCUG 50347</strain>
    </source>
</reference>